<dbReference type="GO" id="GO:0000976">
    <property type="term" value="F:transcription cis-regulatory region binding"/>
    <property type="evidence" value="ECO:0007669"/>
    <property type="project" value="TreeGrafter"/>
</dbReference>
<proteinExistence type="predicted"/>
<dbReference type="SUPFAM" id="SSF46689">
    <property type="entry name" value="Homeodomain-like"/>
    <property type="match status" value="1"/>
</dbReference>
<comment type="caution">
    <text evidence="4">The sequence shown here is derived from an EMBL/GenBank/DDBJ whole genome shotgun (WGS) entry which is preliminary data.</text>
</comment>
<dbReference type="PROSITE" id="PS01081">
    <property type="entry name" value="HTH_TETR_1"/>
    <property type="match status" value="1"/>
</dbReference>
<dbReference type="InterPro" id="IPR009057">
    <property type="entry name" value="Homeodomain-like_sf"/>
</dbReference>
<evidence type="ECO:0000259" key="3">
    <source>
        <dbReference type="PROSITE" id="PS50977"/>
    </source>
</evidence>
<feature type="domain" description="HTH tetR-type" evidence="3">
    <location>
        <begin position="17"/>
        <end position="77"/>
    </location>
</feature>
<dbReference type="AlphaFoldDB" id="A0A397Q4P4"/>
<evidence type="ECO:0000256" key="1">
    <source>
        <dbReference type="ARBA" id="ARBA00023125"/>
    </source>
</evidence>
<keyword evidence="5" id="KW-1185">Reference proteome</keyword>
<feature type="DNA-binding region" description="H-T-H motif" evidence="2">
    <location>
        <begin position="40"/>
        <end position="59"/>
    </location>
</feature>
<gene>
    <name evidence="4" type="ORF">BXY53_1000</name>
</gene>
<dbReference type="Gene3D" id="1.10.357.10">
    <property type="entry name" value="Tetracycline Repressor, domain 2"/>
    <property type="match status" value="1"/>
</dbReference>
<sequence>MYTHWWVYIAGMPRNPEPTREKILTAANRLFYGEGIGRVSVDAVAEKAGVTKRTLYYHFRSKDDLIAAYLESRDQPNLNQFAKWFAAGGDTLPEKVAAMFEGLGKAARSPRWKGCGFLRTVAELANKPGHPAVKVGAAHKKKFEAWLTDALADTAEPAELARQIVLLMEGAFSTMLIHRESDYIRVAGETAAALVRAREQKGRRRSTAP</sequence>
<dbReference type="InterPro" id="IPR036271">
    <property type="entry name" value="Tet_transcr_reg_TetR-rel_C_sf"/>
</dbReference>
<name>A0A397Q4P4_9HYPH</name>
<dbReference type="InterPro" id="IPR001647">
    <property type="entry name" value="HTH_TetR"/>
</dbReference>
<evidence type="ECO:0000313" key="5">
    <source>
        <dbReference type="Proteomes" id="UP000266273"/>
    </source>
</evidence>
<evidence type="ECO:0000313" key="4">
    <source>
        <dbReference type="EMBL" id="RIA55913.1"/>
    </source>
</evidence>
<dbReference type="PANTHER" id="PTHR30055:SF200">
    <property type="entry name" value="HTH-TYPE TRANSCRIPTIONAL REPRESSOR BDCR"/>
    <property type="match status" value="1"/>
</dbReference>
<protein>
    <submittedName>
        <fullName evidence="4">TetR family transcriptional regulator</fullName>
    </submittedName>
</protein>
<dbReference type="InterPro" id="IPR023772">
    <property type="entry name" value="DNA-bd_HTH_TetR-type_CS"/>
</dbReference>
<dbReference type="PROSITE" id="PS50977">
    <property type="entry name" value="HTH_TETR_2"/>
    <property type="match status" value="1"/>
</dbReference>
<accession>A0A397Q4P4</accession>
<dbReference type="PRINTS" id="PR00455">
    <property type="entry name" value="HTHTETR"/>
</dbReference>
<reference evidence="4 5" key="1">
    <citation type="submission" date="2018-08" db="EMBL/GenBank/DDBJ databases">
        <title>Genomic Encyclopedia of Archaeal and Bacterial Type Strains, Phase II (KMG-II): from individual species to whole genera.</title>
        <authorList>
            <person name="Goeker M."/>
        </authorList>
    </citation>
    <scope>NUCLEOTIDE SEQUENCE [LARGE SCALE GENOMIC DNA]</scope>
    <source>
        <strain evidence="4 5">DSM 5002</strain>
    </source>
</reference>
<dbReference type="InterPro" id="IPR050109">
    <property type="entry name" value="HTH-type_TetR-like_transc_reg"/>
</dbReference>
<keyword evidence="1 2" id="KW-0238">DNA-binding</keyword>
<dbReference type="EMBL" id="QXDF01000001">
    <property type="protein sequence ID" value="RIA55913.1"/>
    <property type="molecule type" value="Genomic_DNA"/>
</dbReference>
<organism evidence="4 5">
    <name type="scientific">Dichotomicrobium thermohalophilum</name>
    <dbReference type="NCBI Taxonomy" id="933063"/>
    <lineage>
        <taxon>Bacteria</taxon>
        <taxon>Pseudomonadati</taxon>
        <taxon>Pseudomonadota</taxon>
        <taxon>Alphaproteobacteria</taxon>
        <taxon>Hyphomicrobiales</taxon>
        <taxon>Hyphomicrobiaceae</taxon>
        <taxon>Dichotomicrobium</taxon>
    </lineage>
</organism>
<dbReference type="GO" id="GO:0003700">
    <property type="term" value="F:DNA-binding transcription factor activity"/>
    <property type="evidence" value="ECO:0007669"/>
    <property type="project" value="TreeGrafter"/>
</dbReference>
<dbReference type="PANTHER" id="PTHR30055">
    <property type="entry name" value="HTH-TYPE TRANSCRIPTIONAL REGULATOR RUTR"/>
    <property type="match status" value="1"/>
</dbReference>
<dbReference type="Proteomes" id="UP000266273">
    <property type="component" value="Unassembled WGS sequence"/>
</dbReference>
<dbReference type="Pfam" id="PF00440">
    <property type="entry name" value="TetR_N"/>
    <property type="match status" value="1"/>
</dbReference>
<dbReference type="SUPFAM" id="SSF48498">
    <property type="entry name" value="Tetracyclin repressor-like, C-terminal domain"/>
    <property type="match status" value="1"/>
</dbReference>
<evidence type="ECO:0000256" key="2">
    <source>
        <dbReference type="PROSITE-ProRule" id="PRU00335"/>
    </source>
</evidence>